<protein>
    <submittedName>
        <fullName evidence="2">Uncharacterized protein</fullName>
    </submittedName>
</protein>
<sequence length="81" mass="9455">MKNKVAPSLPLVKVMLVLSRFCFLEGYFIFFILFQCIPQIKNLYIEKAHGSQPSAQIKFLFSYMVNVQEIHLEALVLQFEN</sequence>
<dbReference type="Proteomes" id="UP000228754">
    <property type="component" value="Unassembled WGS sequence"/>
</dbReference>
<reference evidence="3 5" key="2">
    <citation type="submission" date="2017-11" db="EMBL/GenBank/DDBJ databases">
        <title>Draft genome sequence of Bacillus pumilus 51_5il from lake Gorkoye (Russia: Novosibirsk region).</title>
        <authorList>
            <person name="Shipova A.A."/>
            <person name="Rozanov A.S."/>
            <person name="Bryanskaya A.V."/>
            <person name="Peltek S.E."/>
        </authorList>
    </citation>
    <scope>NUCLEOTIDE SEQUENCE [LARGE SCALE GENOMIC DNA]</scope>
    <source>
        <strain evidence="3 5">51_5il</strain>
    </source>
</reference>
<feature type="transmembrane region" description="Helical" evidence="1">
    <location>
        <begin position="12"/>
        <end position="34"/>
    </location>
</feature>
<name>A0A2A5IPK7_BACPU</name>
<evidence type="ECO:0000256" key="1">
    <source>
        <dbReference type="SAM" id="Phobius"/>
    </source>
</evidence>
<keyword evidence="1" id="KW-0812">Transmembrane</keyword>
<organism evidence="2 4">
    <name type="scientific">Bacillus pumilus</name>
    <name type="common">Bacillus mesentericus</name>
    <dbReference type="NCBI Taxonomy" id="1408"/>
    <lineage>
        <taxon>Bacteria</taxon>
        <taxon>Bacillati</taxon>
        <taxon>Bacillota</taxon>
        <taxon>Bacilli</taxon>
        <taxon>Bacillales</taxon>
        <taxon>Bacillaceae</taxon>
        <taxon>Bacillus</taxon>
    </lineage>
</organism>
<dbReference type="EMBL" id="PEKP01000009">
    <property type="protein sequence ID" value="PIK27071.1"/>
    <property type="molecule type" value="Genomic_DNA"/>
</dbReference>
<evidence type="ECO:0000313" key="5">
    <source>
        <dbReference type="Proteomes" id="UP000230768"/>
    </source>
</evidence>
<dbReference type="EMBL" id="NKHG01000113">
    <property type="protein sequence ID" value="PCK18897.1"/>
    <property type="molecule type" value="Genomic_DNA"/>
</dbReference>
<accession>A0A2A5IPK7</accession>
<comment type="caution">
    <text evidence="2">The sequence shown here is derived from an EMBL/GenBank/DDBJ whole genome shotgun (WGS) entry which is preliminary data.</text>
</comment>
<gene>
    <name evidence="2" type="ORF">CEY02_17880</name>
    <name evidence="3" type="ORF">CTV99_08635</name>
</gene>
<keyword evidence="1" id="KW-0472">Membrane</keyword>
<dbReference type="Proteomes" id="UP000230768">
    <property type="component" value="Unassembled WGS sequence"/>
</dbReference>
<evidence type="ECO:0000313" key="4">
    <source>
        <dbReference type="Proteomes" id="UP000228754"/>
    </source>
</evidence>
<proteinExistence type="predicted"/>
<evidence type="ECO:0000313" key="3">
    <source>
        <dbReference type="EMBL" id="PIK27071.1"/>
    </source>
</evidence>
<dbReference type="AlphaFoldDB" id="A0A2A5IPK7"/>
<keyword evidence="1" id="KW-1133">Transmembrane helix</keyword>
<reference evidence="2 4" key="1">
    <citation type="submission" date="2017-06" db="EMBL/GenBank/DDBJ databases">
        <title>Draft Genome Sequence of Bacillus sp Strain 36R Isolated from saline sediment at Atanasia, Sonora, Mexico.</title>
        <authorList>
            <person name="Sanchez Diaz R."/>
            <person name="Quiroz Macias M.E."/>
            <person name="Ibarra Gamez J.C."/>
            <person name="Enciso Ibarra J."/>
            <person name="Gomez Gil B."/>
            <person name="Galaviz Silva L."/>
        </authorList>
    </citation>
    <scope>NUCLEOTIDE SEQUENCE [LARGE SCALE GENOMIC DNA]</scope>
    <source>
        <strain evidence="2 4">36R_ATNSAL</strain>
    </source>
</reference>
<evidence type="ECO:0000313" key="2">
    <source>
        <dbReference type="EMBL" id="PCK18897.1"/>
    </source>
</evidence>